<dbReference type="InterPro" id="IPR032474">
    <property type="entry name" value="Argonaute_N"/>
</dbReference>
<feature type="domain" description="Protein argonaute N-terminal" evidence="3">
    <location>
        <begin position="56"/>
        <end position="128"/>
    </location>
</feature>
<reference evidence="4" key="1">
    <citation type="journal article" date="2022" name="Int. J. Mol. Sci.">
        <title>Draft Genome of Tanacetum Coccineum: Genomic Comparison of Closely Related Tanacetum-Family Plants.</title>
        <authorList>
            <person name="Yamashiro T."/>
            <person name="Shiraishi A."/>
            <person name="Nakayama K."/>
            <person name="Satake H."/>
        </authorList>
    </citation>
    <scope>NUCLEOTIDE SEQUENCE</scope>
</reference>
<sequence length="505" mass="57120">MCRPVALSSQMPTDGIRNLSTVASVPVQPQTPIQYRPAQSMPPSIRVIGIEWRIFDGDLVLVTITPEVTSKTKCKHIMKCLIEQYKASHLGNHGFAYDGNKSAFAAGPLPFKNKEFVIVVPEKDRHDSSSQLLRVTNMYNPQETIQALDIALKEVASHELSAWQVVSTCCRDSVKSASNRNGAYSVLVYMSNAHQAETGQSFIEEQALEIGSRKSVHKLFGSYDLLDLIKSFQIGRQKKIQICWRIGPSLLKGRFLRFVQDKKSTSVPVQERHRVLDYERVQLLPQTETVERSGQYHDGSDDRSQETHHFNLSQQTLELESDYDTAELRELTDQKNSPSNLLQNGFGLRLDELLRSHVERQEQASQSEQQESVFENDGVSQAVQSAKGALSSPPAIPQLSRTEREIINGLRIDMVRLQEQMNSLQSTLETCMKMQHELQRSVQQEVWSALSRLSTSGEDSLETCFLCCDNSSYDFSSDRCGRVHVCSNYAKKINWLKLKESVRHP</sequence>
<evidence type="ECO:0000256" key="1">
    <source>
        <dbReference type="SAM" id="Coils"/>
    </source>
</evidence>
<feature type="region of interest" description="Disordered" evidence="2">
    <location>
        <begin position="287"/>
        <end position="307"/>
    </location>
</feature>
<dbReference type="PANTHER" id="PTHR46519">
    <property type="entry name" value="RING/U-BOX SUPERFAMILY PROTEIN"/>
    <property type="match status" value="1"/>
</dbReference>
<feature type="coiled-coil region" evidence="1">
    <location>
        <begin position="407"/>
        <end position="434"/>
    </location>
</feature>
<evidence type="ECO:0000259" key="3">
    <source>
        <dbReference type="Pfam" id="PF16486"/>
    </source>
</evidence>
<dbReference type="Pfam" id="PF16486">
    <property type="entry name" value="ArgoN"/>
    <property type="match status" value="1"/>
</dbReference>
<evidence type="ECO:0000313" key="5">
    <source>
        <dbReference type="Proteomes" id="UP001151760"/>
    </source>
</evidence>
<feature type="compositionally biased region" description="Low complexity" evidence="2">
    <location>
        <begin position="363"/>
        <end position="372"/>
    </location>
</feature>
<reference evidence="4" key="2">
    <citation type="submission" date="2022-01" db="EMBL/GenBank/DDBJ databases">
        <authorList>
            <person name="Yamashiro T."/>
            <person name="Shiraishi A."/>
            <person name="Satake H."/>
            <person name="Nakayama K."/>
        </authorList>
    </citation>
    <scope>NUCLEOTIDE SEQUENCE</scope>
</reference>
<evidence type="ECO:0000313" key="4">
    <source>
        <dbReference type="EMBL" id="GJS59326.1"/>
    </source>
</evidence>
<proteinExistence type="predicted"/>
<dbReference type="EMBL" id="BQNB010009142">
    <property type="protein sequence ID" value="GJS59326.1"/>
    <property type="molecule type" value="Genomic_DNA"/>
</dbReference>
<name>A0ABQ4X3A0_9ASTR</name>
<keyword evidence="1" id="KW-0175">Coiled coil</keyword>
<accession>A0ABQ4X3A0</accession>
<feature type="region of interest" description="Disordered" evidence="2">
    <location>
        <begin position="359"/>
        <end position="401"/>
    </location>
</feature>
<feature type="compositionally biased region" description="Basic and acidic residues" evidence="2">
    <location>
        <begin position="289"/>
        <end position="307"/>
    </location>
</feature>
<comment type="caution">
    <text evidence="4">The sequence shown here is derived from an EMBL/GenBank/DDBJ whole genome shotgun (WGS) entry which is preliminary data.</text>
</comment>
<evidence type="ECO:0000256" key="2">
    <source>
        <dbReference type="SAM" id="MobiDB-lite"/>
    </source>
</evidence>
<dbReference type="Proteomes" id="UP001151760">
    <property type="component" value="Unassembled WGS sequence"/>
</dbReference>
<gene>
    <name evidence="4" type="ORF">Tco_0654110</name>
</gene>
<dbReference type="PANTHER" id="PTHR46519:SF3">
    <property type="entry name" value="RING_U-BOX SUPERFAMILY PROTEIN"/>
    <property type="match status" value="1"/>
</dbReference>
<keyword evidence="5" id="KW-1185">Reference proteome</keyword>
<organism evidence="4 5">
    <name type="scientific">Tanacetum coccineum</name>
    <dbReference type="NCBI Taxonomy" id="301880"/>
    <lineage>
        <taxon>Eukaryota</taxon>
        <taxon>Viridiplantae</taxon>
        <taxon>Streptophyta</taxon>
        <taxon>Embryophyta</taxon>
        <taxon>Tracheophyta</taxon>
        <taxon>Spermatophyta</taxon>
        <taxon>Magnoliopsida</taxon>
        <taxon>eudicotyledons</taxon>
        <taxon>Gunneridae</taxon>
        <taxon>Pentapetalae</taxon>
        <taxon>asterids</taxon>
        <taxon>campanulids</taxon>
        <taxon>Asterales</taxon>
        <taxon>Asteraceae</taxon>
        <taxon>Asteroideae</taxon>
        <taxon>Anthemideae</taxon>
        <taxon>Anthemidinae</taxon>
        <taxon>Tanacetum</taxon>
    </lineage>
</organism>
<protein>
    <submittedName>
        <fullName evidence="4">Argonaute 1-like protein</fullName>
    </submittedName>
</protein>